<dbReference type="EMBL" id="MCIA01000034">
    <property type="protein sequence ID" value="RKD28581.1"/>
    <property type="molecule type" value="Genomic_DNA"/>
</dbReference>
<dbReference type="Gene3D" id="2.60.120.10">
    <property type="entry name" value="Jelly Rolls"/>
    <property type="match status" value="1"/>
</dbReference>
<proteinExistence type="predicted"/>
<dbReference type="InterPro" id="IPR011051">
    <property type="entry name" value="RmlC_Cupin_sf"/>
</dbReference>
<dbReference type="PANTHER" id="PTHR43346:SF1">
    <property type="entry name" value="QUERCETIN 2,3-DIOXYGENASE-RELATED"/>
    <property type="match status" value="1"/>
</dbReference>
<dbReference type="InterPro" id="IPR052538">
    <property type="entry name" value="Flavonoid_dioxygenase-like"/>
</dbReference>
<dbReference type="InterPro" id="IPR013096">
    <property type="entry name" value="Cupin_2"/>
</dbReference>
<sequence>MSDSYDLNVTPVTSYTPTFPHDYGPNPFIIDLSKDAQQNDYYRSTLWTGNQLQLTLMSIPVHELIGMEVHPDHDQIIRIEEGVGLIQFGENKFSLYDQYLAFSDYVVFVPAGTWHNIVNIGNEPLKISSIYAPPNYPRNMLQETKTSEPVLGNTL</sequence>
<reference evidence="2 3" key="1">
    <citation type="submission" date="2016-08" db="EMBL/GenBank/DDBJ databases">
        <title>A new outlook on sporulation: Clostridium algidixylanolyticum.</title>
        <authorList>
            <person name="Poppleton D.I."/>
            <person name="Gribaldo S."/>
        </authorList>
    </citation>
    <scope>NUCLEOTIDE SEQUENCE [LARGE SCALE GENOMIC DNA]</scope>
    <source>
        <strain evidence="2 3">SPL73</strain>
    </source>
</reference>
<dbReference type="SUPFAM" id="SSF51182">
    <property type="entry name" value="RmlC-like cupins"/>
    <property type="match status" value="1"/>
</dbReference>
<dbReference type="Proteomes" id="UP000284277">
    <property type="component" value="Unassembled WGS sequence"/>
</dbReference>
<protein>
    <recommendedName>
        <fullName evidence="1">Cupin type-2 domain-containing protein</fullName>
    </recommendedName>
</protein>
<name>A0A419STK2_9FIRM</name>
<dbReference type="CDD" id="cd02223">
    <property type="entry name" value="cupin_Bh2720-like"/>
    <property type="match status" value="1"/>
</dbReference>
<comment type="caution">
    <text evidence="2">The sequence shown here is derived from an EMBL/GenBank/DDBJ whole genome shotgun (WGS) entry which is preliminary data.</text>
</comment>
<dbReference type="OrthoDB" id="3231985at2"/>
<evidence type="ECO:0000259" key="1">
    <source>
        <dbReference type="Pfam" id="PF07883"/>
    </source>
</evidence>
<evidence type="ECO:0000313" key="3">
    <source>
        <dbReference type="Proteomes" id="UP000284277"/>
    </source>
</evidence>
<gene>
    <name evidence="2" type="ORF">BET01_10195</name>
</gene>
<evidence type="ECO:0000313" key="2">
    <source>
        <dbReference type="EMBL" id="RKD28581.1"/>
    </source>
</evidence>
<accession>A0A419STK2</accession>
<dbReference type="PANTHER" id="PTHR43346">
    <property type="entry name" value="LIGAND BINDING DOMAIN PROTEIN, PUTATIVE (AFU_ORTHOLOGUE AFUA_6G14370)-RELATED"/>
    <property type="match status" value="1"/>
</dbReference>
<dbReference type="InterPro" id="IPR014710">
    <property type="entry name" value="RmlC-like_jellyroll"/>
</dbReference>
<dbReference type="Pfam" id="PF07883">
    <property type="entry name" value="Cupin_2"/>
    <property type="match status" value="1"/>
</dbReference>
<feature type="domain" description="Cupin type-2" evidence="1">
    <location>
        <begin position="56"/>
        <end position="131"/>
    </location>
</feature>
<keyword evidence="3" id="KW-1185">Reference proteome</keyword>
<organism evidence="2 3">
    <name type="scientific">Lacrimispora algidixylanolytica</name>
    <dbReference type="NCBI Taxonomy" id="94868"/>
    <lineage>
        <taxon>Bacteria</taxon>
        <taxon>Bacillati</taxon>
        <taxon>Bacillota</taxon>
        <taxon>Clostridia</taxon>
        <taxon>Lachnospirales</taxon>
        <taxon>Lachnospiraceae</taxon>
        <taxon>Lacrimispora</taxon>
    </lineage>
</organism>
<dbReference type="AlphaFoldDB" id="A0A419STK2"/>
<dbReference type="RefSeq" id="WP_120198543.1">
    <property type="nucleotide sequence ID" value="NZ_MCIA01000034.1"/>
</dbReference>